<feature type="transmembrane region" description="Helical" evidence="20">
    <location>
        <begin position="492"/>
        <end position="512"/>
    </location>
</feature>
<keyword evidence="12" id="KW-0418">Kinase</keyword>
<evidence type="ECO:0000256" key="1">
    <source>
        <dbReference type="ARBA" id="ARBA00000085"/>
    </source>
</evidence>
<dbReference type="PANTHER" id="PTHR24421">
    <property type="entry name" value="NITRATE/NITRITE SENSOR PROTEIN NARX-RELATED"/>
    <property type="match status" value="1"/>
</dbReference>
<dbReference type="PRINTS" id="PR00344">
    <property type="entry name" value="BCTRLSENSOR"/>
</dbReference>
<evidence type="ECO:0000256" key="13">
    <source>
        <dbReference type="ARBA" id="ARBA00022840"/>
    </source>
</evidence>
<dbReference type="GO" id="GO:0046983">
    <property type="term" value="F:protein dimerization activity"/>
    <property type="evidence" value="ECO:0007669"/>
    <property type="project" value="InterPro"/>
</dbReference>
<dbReference type="Proteomes" id="UP000321945">
    <property type="component" value="Unassembled WGS sequence"/>
</dbReference>
<keyword evidence="13" id="KW-0067">ATP-binding</keyword>
<evidence type="ECO:0000256" key="5">
    <source>
        <dbReference type="ARBA" id="ARBA00017322"/>
    </source>
</evidence>
<comment type="subcellular location">
    <subcellularLocation>
        <location evidence="3">Cytoplasm</location>
    </subcellularLocation>
</comment>
<dbReference type="PROSITE" id="PS50005">
    <property type="entry name" value="TPR"/>
    <property type="match status" value="2"/>
</dbReference>
<evidence type="ECO:0000313" key="22">
    <source>
        <dbReference type="EMBL" id="TXD69123.1"/>
    </source>
</evidence>
<evidence type="ECO:0000256" key="9">
    <source>
        <dbReference type="ARBA" id="ARBA00022679"/>
    </source>
</evidence>
<dbReference type="AlphaFoldDB" id="A0A5C6YP36"/>
<evidence type="ECO:0000256" key="12">
    <source>
        <dbReference type="ARBA" id="ARBA00022777"/>
    </source>
</evidence>
<dbReference type="InterPro" id="IPR004358">
    <property type="entry name" value="Sig_transdc_His_kin-like_C"/>
</dbReference>
<keyword evidence="9" id="KW-0808">Transferase</keyword>
<keyword evidence="23" id="KW-1185">Reference proteome</keyword>
<proteinExistence type="predicted"/>
<evidence type="ECO:0000256" key="11">
    <source>
        <dbReference type="ARBA" id="ARBA00022741"/>
    </source>
</evidence>
<comment type="cofactor">
    <cofactor evidence="2">
        <name>[4Fe-4S] cluster</name>
        <dbReference type="ChEBI" id="CHEBI:49883"/>
    </cofactor>
</comment>
<dbReference type="GO" id="GO:0016020">
    <property type="term" value="C:membrane"/>
    <property type="evidence" value="ECO:0007669"/>
    <property type="project" value="InterPro"/>
</dbReference>
<keyword evidence="15" id="KW-0902">Two-component regulatory system</keyword>
<dbReference type="EMBL" id="VORU01000006">
    <property type="protein sequence ID" value="TXD69123.1"/>
    <property type="molecule type" value="Genomic_DNA"/>
</dbReference>
<evidence type="ECO:0000259" key="21">
    <source>
        <dbReference type="PROSITE" id="PS50109"/>
    </source>
</evidence>
<dbReference type="OrthoDB" id="9778366at2"/>
<evidence type="ECO:0000256" key="7">
    <source>
        <dbReference type="ARBA" id="ARBA00022490"/>
    </source>
</evidence>
<dbReference type="SMART" id="SM00028">
    <property type="entry name" value="TPR"/>
    <property type="match status" value="7"/>
</dbReference>
<evidence type="ECO:0000256" key="15">
    <source>
        <dbReference type="ARBA" id="ARBA00023012"/>
    </source>
</evidence>
<evidence type="ECO:0000256" key="3">
    <source>
        <dbReference type="ARBA" id="ARBA00004496"/>
    </source>
</evidence>
<evidence type="ECO:0000256" key="20">
    <source>
        <dbReference type="SAM" id="Phobius"/>
    </source>
</evidence>
<feature type="repeat" description="TPR" evidence="19">
    <location>
        <begin position="137"/>
        <end position="170"/>
    </location>
</feature>
<keyword evidence="20" id="KW-1133">Transmembrane helix</keyword>
<dbReference type="InterPro" id="IPR050482">
    <property type="entry name" value="Sensor_HK_TwoCompSys"/>
</dbReference>
<dbReference type="InterPro" id="IPR019734">
    <property type="entry name" value="TPR_rpt"/>
</dbReference>
<keyword evidence="10" id="KW-0479">Metal-binding</keyword>
<dbReference type="GO" id="GO:0046872">
    <property type="term" value="F:metal ion binding"/>
    <property type="evidence" value="ECO:0007669"/>
    <property type="project" value="UniProtKB-KW"/>
</dbReference>
<comment type="caution">
    <text evidence="22">The sequence shown here is derived from an EMBL/GenBank/DDBJ whole genome shotgun (WGS) entry which is preliminary data.</text>
</comment>
<dbReference type="GO" id="GO:0051539">
    <property type="term" value="F:4 iron, 4 sulfur cluster binding"/>
    <property type="evidence" value="ECO:0007669"/>
    <property type="project" value="UniProtKB-KW"/>
</dbReference>
<dbReference type="GO" id="GO:0005524">
    <property type="term" value="F:ATP binding"/>
    <property type="evidence" value="ECO:0007669"/>
    <property type="project" value="UniProtKB-KW"/>
</dbReference>
<dbReference type="InterPro" id="IPR003594">
    <property type="entry name" value="HATPase_dom"/>
</dbReference>
<keyword evidence="19" id="KW-0802">TPR repeat</keyword>
<comment type="catalytic activity">
    <reaction evidence="1">
        <text>ATP + protein L-histidine = ADP + protein N-phospho-L-histidine.</text>
        <dbReference type="EC" id="2.7.13.3"/>
    </reaction>
</comment>
<evidence type="ECO:0000256" key="6">
    <source>
        <dbReference type="ARBA" id="ARBA00022485"/>
    </source>
</evidence>
<keyword evidence="6" id="KW-0004">4Fe-4S</keyword>
<protein>
    <recommendedName>
        <fullName evidence="5">Oxygen sensor histidine kinase NreB</fullName>
        <ecNumber evidence="4">2.7.13.3</ecNumber>
    </recommendedName>
    <alternativeName>
        <fullName evidence="18">Nitrogen regulation protein B</fullName>
    </alternativeName>
</protein>
<feature type="repeat" description="TPR" evidence="19">
    <location>
        <begin position="259"/>
        <end position="292"/>
    </location>
</feature>
<organism evidence="22 23">
    <name type="scientific">Aequorivita lipolytica</name>
    <dbReference type="NCBI Taxonomy" id="153267"/>
    <lineage>
        <taxon>Bacteria</taxon>
        <taxon>Pseudomonadati</taxon>
        <taxon>Bacteroidota</taxon>
        <taxon>Flavobacteriia</taxon>
        <taxon>Flavobacteriales</taxon>
        <taxon>Flavobacteriaceae</taxon>
        <taxon>Aequorivita</taxon>
    </lineage>
</organism>
<dbReference type="Pfam" id="PF13424">
    <property type="entry name" value="TPR_12"/>
    <property type="match status" value="3"/>
</dbReference>
<keyword evidence="8" id="KW-0597">Phosphoprotein</keyword>
<keyword evidence="20" id="KW-0812">Transmembrane</keyword>
<evidence type="ECO:0000256" key="17">
    <source>
        <dbReference type="ARBA" id="ARBA00024827"/>
    </source>
</evidence>
<dbReference type="SUPFAM" id="SSF55874">
    <property type="entry name" value="ATPase domain of HSP90 chaperone/DNA topoisomerase II/histidine kinase"/>
    <property type="match status" value="1"/>
</dbReference>
<dbReference type="InterPro" id="IPR005467">
    <property type="entry name" value="His_kinase_dom"/>
</dbReference>
<evidence type="ECO:0000256" key="8">
    <source>
        <dbReference type="ARBA" id="ARBA00022553"/>
    </source>
</evidence>
<sequence>MLFIQTSSLINSSNFFAKLLKKLTLPIACFVLTVSVGQNKIDSLSRLIAKETIPSEKAQLQLKRGVLFGKNEREKGFDDLESALSFFTEKKYNEGETDSYIAYGNLHFIYGEPKQAAHYDSLAIQLAEKISYKKGRAVAIGNLGREFINFGNFNKAEELIKQAIELEENSRNQDAARLAELYSRYNIIAGSQGNYLKSLSLIEKAMEFAAEINDDKQLALLYTNYAITLSRLSKFDEAVEFHFKVIRICEKMKDTTGLLRVYNNLGIAFRNGDEFDKAITYYKKSIALSKQAANHKSLGLSLVNLATVYIAKERYDGVDTLYTQGIRYFEMASDTGGIAFANHNYGNFLVITKNYTEADKRLQKAYELRKQIGAELAAASSLSVLGKSAMEQKKWKEAEEYLLAAEPIYKGKSRSNRNLKELYGYLKELYTQEGNFEKALYYQTQELDLERTLFTENEKVNALKTETAYEMEKRDMQMALQKEKQELARQQFLIIGGGVALILLLLSLSLWLRRKQLKERHQAQIVNLDQEHRLNLSKSLKSAEQEERKKIAHKLHDEAGSMLSIAILNLKQLQGDVFKTESNAEKKLDTTQKILVDISDSVRNISHTLMPVALEKYGLKAAIHDLVNAVNTSQKLKVEEILEGLDDTSSWGEDFCLTVYRILQEAMNNIIKHAQASHVVVQIVELEDSVTIYIEDNGRGMNTDAGQEGIGLKILKSNVEYLNGTIEINGDANKGTFILAELPIEKKKHKKKTV</sequence>
<dbReference type="GO" id="GO:0000155">
    <property type="term" value="F:phosphorelay sensor kinase activity"/>
    <property type="evidence" value="ECO:0007669"/>
    <property type="project" value="InterPro"/>
</dbReference>
<dbReference type="Pfam" id="PF07730">
    <property type="entry name" value="HisKA_3"/>
    <property type="match status" value="1"/>
</dbReference>
<dbReference type="Gene3D" id="1.20.5.1930">
    <property type="match status" value="1"/>
</dbReference>
<keyword evidence="11" id="KW-0547">Nucleotide-binding</keyword>
<dbReference type="GO" id="GO:0005737">
    <property type="term" value="C:cytoplasm"/>
    <property type="evidence" value="ECO:0007669"/>
    <property type="project" value="UniProtKB-SubCell"/>
</dbReference>
<evidence type="ECO:0000256" key="4">
    <source>
        <dbReference type="ARBA" id="ARBA00012438"/>
    </source>
</evidence>
<keyword evidence="14" id="KW-0408">Iron</keyword>
<evidence type="ECO:0000256" key="16">
    <source>
        <dbReference type="ARBA" id="ARBA00023014"/>
    </source>
</evidence>
<dbReference type="EC" id="2.7.13.3" evidence="4"/>
<comment type="function">
    <text evidence="17">Member of the two-component regulatory system NreB/NreC involved in the control of dissimilatory nitrate/nitrite reduction in response to oxygen. NreB functions as a direct oxygen sensor histidine kinase which is autophosphorylated, in the absence of oxygen, probably at the conserved histidine residue, and transfers its phosphate group probably to a conserved aspartate residue of NreC. NreB/NreC activates the expression of the nitrate (narGHJI) and nitrite (nir) reductase operons, as well as the putative nitrate transporter gene narT.</text>
</comment>
<dbReference type="Gene3D" id="1.25.40.10">
    <property type="entry name" value="Tetratricopeptide repeat domain"/>
    <property type="match status" value="2"/>
</dbReference>
<dbReference type="PANTHER" id="PTHR24421:SF10">
    <property type="entry name" value="NITRATE_NITRITE SENSOR PROTEIN NARQ"/>
    <property type="match status" value="1"/>
</dbReference>
<evidence type="ECO:0000256" key="14">
    <source>
        <dbReference type="ARBA" id="ARBA00023004"/>
    </source>
</evidence>
<keyword evidence="7" id="KW-0963">Cytoplasm</keyword>
<feature type="domain" description="Histidine kinase" evidence="21">
    <location>
        <begin position="550"/>
        <end position="746"/>
    </location>
</feature>
<dbReference type="Gene3D" id="3.30.565.10">
    <property type="entry name" value="Histidine kinase-like ATPase, C-terminal domain"/>
    <property type="match status" value="1"/>
</dbReference>
<keyword evidence="20" id="KW-0472">Membrane</keyword>
<dbReference type="CDD" id="cd16917">
    <property type="entry name" value="HATPase_UhpB-NarQ-NarX-like"/>
    <property type="match status" value="1"/>
</dbReference>
<dbReference type="SUPFAM" id="SSF48452">
    <property type="entry name" value="TPR-like"/>
    <property type="match status" value="2"/>
</dbReference>
<dbReference type="InterPro" id="IPR011712">
    <property type="entry name" value="Sig_transdc_His_kin_sub3_dim/P"/>
</dbReference>
<dbReference type="InterPro" id="IPR036890">
    <property type="entry name" value="HATPase_C_sf"/>
</dbReference>
<evidence type="ECO:0000256" key="10">
    <source>
        <dbReference type="ARBA" id="ARBA00022723"/>
    </source>
</evidence>
<gene>
    <name evidence="22" type="ORF">ESV24_08755</name>
</gene>
<reference evidence="22 23" key="1">
    <citation type="submission" date="2019-08" db="EMBL/GenBank/DDBJ databases">
        <title>Genome of Aequorivita lipolytica Y10-2 (type strain).</title>
        <authorList>
            <person name="Bowman J.P."/>
        </authorList>
    </citation>
    <scope>NUCLEOTIDE SEQUENCE [LARGE SCALE GENOMIC DNA]</scope>
    <source>
        <strain evidence="22 23">Y10-2</strain>
    </source>
</reference>
<name>A0A5C6YP36_9FLAO</name>
<evidence type="ECO:0000256" key="19">
    <source>
        <dbReference type="PROSITE-ProRule" id="PRU00339"/>
    </source>
</evidence>
<evidence type="ECO:0000256" key="2">
    <source>
        <dbReference type="ARBA" id="ARBA00001966"/>
    </source>
</evidence>
<evidence type="ECO:0000313" key="23">
    <source>
        <dbReference type="Proteomes" id="UP000321945"/>
    </source>
</evidence>
<accession>A0A5C6YP36</accession>
<evidence type="ECO:0000256" key="18">
    <source>
        <dbReference type="ARBA" id="ARBA00030800"/>
    </source>
</evidence>
<keyword evidence="16" id="KW-0411">Iron-sulfur</keyword>
<dbReference type="Pfam" id="PF13181">
    <property type="entry name" value="TPR_8"/>
    <property type="match status" value="1"/>
</dbReference>
<dbReference type="SMART" id="SM00387">
    <property type="entry name" value="HATPase_c"/>
    <property type="match status" value="1"/>
</dbReference>
<dbReference type="PROSITE" id="PS50109">
    <property type="entry name" value="HIS_KIN"/>
    <property type="match status" value="1"/>
</dbReference>
<dbReference type="InterPro" id="IPR011990">
    <property type="entry name" value="TPR-like_helical_dom_sf"/>
</dbReference>
<dbReference type="Pfam" id="PF02518">
    <property type="entry name" value="HATPase_c"/>
    <property type="match status" value="1"/>
</dbReference>